<keyword evidence="2" id="KW-1185">Reference proteome</keyword>
<dbReference type="EMBL" id="LR746266">
    <property type="protein sequence ID" value="CAA7393028.1"/>
    <property type="molecule type" value="Genomic_DNA"/>
</dbReference>
<accession>A0A7I8K7T7</accession>
<name>A0A7I8K7T7_SPIIN</name>
<sequence>MQQKEAFHHIQYTLRRWQLIS</sequence>
<gene>
    <name evidence="1" type="ORF">SI8410_03003845</name>
</gene>
<proteinExistence type="predicted"/>
<organism evidence="1 2">
    <name type="scientific">Spirodela intermedia</name>
    <name type="common">Intermediate duckweed</name>
    <dbReference type="NCBI Taxonomy" id="51605"/>
    <lineage>
        <taxon>Eukaryota</taxon>
        <taxon>Viridiplantae</taxon>
        <taxon>Streptophyta</taxon>
        <taxon>Embryophyta</taxon>
        <taxon>Tracheophyta</taxon>
        <taxon>Spermatophyta</taxon>
        <taxon>Magnoliopsida</taxon>
        <taxon>Liliopsida</taxon>
        <taxon>Araceae</taxon>
        <taxon>Lemnoideae</taxon>
        <taxon>Spirodela</taxon>
    </lineage>
</organism>
<dbReference type="Proteomes" id="UP000663760">
    <property type="component" value="Chromosome 3"/>
</dbReference>
<evidence type="ECO:0000313" key="1">
    <source>
        <dbReference type="EMBL" id="CAA7393028.1"/>
    </source>
</evidence>
<evidence type="ECO:0000313" key="2">
    <source>
        <dbReference type="Proteomes" id="UP000663760"/>
    </source>
</evidence>
<dbReference type="AlphaFoldDB" id="A0A7I8K7T7"/>
<protein>
    <submittedName>
        <fullName evidence="1">Uncharacterized protein</fullName>
    </submittedName>
</protein>
<reference evidence="1" key="1">
    <citation type="submission" date="2020-02" db="EMBL/GenBank/DDBJ databases">
        <authorList>
            <person name="Scholz U."/>
            <person name="Mascher M."/>
            <person name="Fiebig A."/>
        </authorList>
    </citation>
    <scope>NUCLEOTIDE SEQUENCE</scope>
</reference>